<dbReference type="EMBL" id="HBHU01004275">
    <property type="protein sequence ID" value="CAE0015855.1"/>
    <property type="molecule type" value="Transcribed_RNA"/>
</dbReference>
<feature type="domain" description="CS" evidence="2">
    <location>
        <begin position="223"/>
        <end position="315"/>
    </location>
</feature>
<evidence type="ECO:0000313" key="3">
    <source>
        <dbReference type="EMBL" id="CAE0015855.1"/>
    </source>
</evidence>
<evidence type="ECO:0000259" key="2">
    <source>
        <dbReference type="PROSITE" id="PS51203"/>
    </source>
</evidence>
<feature type="region of interest" description="Disordered" evidence="1">
    <location>
        <begin position="15"/>
        <end position="66"/>
    </location>
</feature>
<evidence type="ECO:0000256" key="1">
    <source>
        <dbReference type="SAM" id="MobiDB-lite"/>
    </source>
</evidence>
<feature type="domain" description="CS" evidence="2">
    <location>
        <begin position="90"/>
        <end position="210"/>
    </location>
</feature>
<organism evidence="3">
    <name type="scientific">Chloropicon laureae</name>
    <dbReference type="NCBI Taxonomy" id="464258"/>
    <lineage>
        <taxon>Eukaryota</taxon>
        <taxon>Viridiplantae</taxon>
        <taxon>Chlorophyta</taxon>
        <taxon>Chloropicophyceae</taxon>
        <taxon>Chloropicales</taxon>
        <taxon>Chloropicaceae</taxon>
        <taxon>Chloropicon</taxon>
    </lineage>
</organism>
<protein>
    <recommendedName>
        <fullName evidence="2">CS domain-containing protein</fullName>
    </recommendedName>
</protein>
<dbReference type="AlphaFoldDB" id="A0A7S2Z0T4"/>
<dbReference type="InterPro" id="IPR008978">
    <property type="entry name" value="HSP20-like_chaperone"/>
</dbReference>
<sequence length="319" mass="36316">MTNYNKWDSYVAQLSLTSSDEEDEPARSQTANGPGAAAAPVSAGKDDGEKKYGWGKPLDERGQIDRTGELTVGNAKGNALSTNAAPQKVFRITEWHWEQSDDDVTIELDVTKARERCVSGGENHFGFSQDRVKATMQENEVEIRCYDRDNKWELAFGLNQLPGIDPQKSSFSLTSSKAAASKEDSRKDSFQRIVISLAKRSKQKRWETCGKEKTFLERKLPVVSVDKYSWSDSEQHVTVFLKIPGVHLVEASCIRVRYRELSFDVSCVVDGKDFRFAVTELPMEIEVTKCRHRVKENELRVVLRKWARCTWFKLQVHRS</sequence>
<dbReference type="Gene3D" id="2.60.40.790">
    <property type="match status" value="2"/>
</dbReference>
<proteinExistence type="predicted"/>
<dbReference type="GO" id="GO:0005634">
    <property type="term" value="C:nucleus"/>
    <property type="evidence" value="ECO:0007669"/>
    <property type="project" value="TreeGrafter"/>
</dbReference>
<feature type="compositionally biased region" description="Basic and acidic residues" evidence="1">
    <location>
        <begin position="44"/>
        <end position="66"/>
    </location>
</feature>
<dbReference type="InterPro" id="IPR007052">
    <property type="entry name" value="CS_dom"/>
</dbReference>
<dbReference type="SUPFAM" id="SSF49764">
    <property type="entry name" value="HSP20-like chaperones"/>
    <property type="match status" value="2"/>
</dbReference>
<gene>
    <name evidence="3" type="ORF">CLAU1311_LOCUS2763</name>
</gene>
<dbReference type="InterPro" id="IPR052289">
    <property type="entry name" value="Calcyclin-binding_UBL-bridge"/>
</dbReference>
<dbReference type="PANTHER" id="PTHR13164">
    <property type="entry name" value="CALICYLIN BINDING PROTEIN"/>
    <property type="match status" value="1"/>
</dbReference>
<name>A0A7S2Z0T4_9CHLO</name>
<dbReference type="PROSITE" id="PS51203">
    <property type="entry name" value="CS"/>
    <property type="match status" value="2"/>
</dbReference>
<dbReference type="PANTHER" id="PTHR13164:SF3">
    <property type="entry name" value="CALCYCLIN-BINDING PROTEIN"/>
    <property type="match status" value="1"/>
</dbReference>
<reference evidence="3" key="1">
    <citation type="submission" date="2021-01" db="EMBL/GenBank/DDBJ databases">
        <authorList>
            <person name="Corre E."/>
            <person name="Pelletier E."/>
            <person name="Niang G."/>
            <person name="Scheremetjew M."/>
            <person name="Finn R."/>
            <person name="Kale V."/>
            <person name="Holt S."/>
            <person name="Cochrane G."/>
            <person name="Meng A."/>
            <person name="Brown T."/>
            <person name="Cohen L."/>
        </authorList>
    </citation>
    <scope>NUCLEOTIDE SEQUENCE</scope>
    <source>
        <strain evidence="3">RCC856</strain>
    </source>
</reference>
<dbReference type="Pfam" id="PF04969">
    <property type="entry name" value="CS"/>
    <property type="match status" value="2"/>
</dbReference>
<accession>A0A7S2Z0T4</accession>
<feature type="compositionally biased region" description="Low complexity" evidence="1">
    <location>
        <begin position="31"/>
        <end position="43"/>
    </location>
</feature>